<organism evidence="2 3">
    <name type="scientific">Nesidiocoris tenuis</name>
    <dbReference type="NCBI Taxonomy" id="355587"/>
    <lineage>
        <taxon>Eukaryota</taxon>
        <taxon>Metazoa</taxon>
        <taxon>Ecdysozoa</taxon>
        <taxon>Arthropoda</taxon>
        <taxon>Hexapoda</taxon>
        <taxon>Insecta</taxon>
        <taxon>Pterygota</taxon>
        <taxon>Neoptera</taxon>
        <taxon>Paraneoptera</taxon>
        <taxon>Hemiptera</taxon>
        <taxon>Heteroptera</taxon>
        <taxon>Panheteroptera</taxon>
        <taxon>Cimicomorpha</taxon>
        <taxon>Miridae</taxon>
        <taxon>Dicyphina</taxon>
        <taxon>Nesidiocoris</taxon>
    </lineage>
</organism>
<gene>
    <name evidence="2" type="ORF">NTJ_07693</name>
</gene>
<evidence type="ECO:0000313" key="3">
    <source>
        <dbReference type="Proteomes" id="UP001307889"/>
    </source>
</evidence>
<accession>A0ABN7ARQ2</accession>
<feature type="signal peptide" evidence="1">
    <location>
        <begin position="1"/>
        <end position="17"/>
    </location>
</feature>
<keyword evidence="3" id="KW-1185">Reference proteome</keyword>
<dbReference type="Proteomes" id="UP001307889">
    <property type="component" value="Chromosome 5"/>
</dbReference>
<feature type="chain" id="PRO_5046299034" description="Lipocalin/cytosolic fatty-acid binding domain-containing protein" evidence="1">
    <location>
        <begin position="18"/>
        <end position="223"/>
    </location>
</feature>
<sequence length="223" mass="24750">MFLRIISLLALCAIVSSSTSTSDPVCTNANRDVDGIAGSTNAEVANYHHEWAIVSGFKADVHLTIFGFISLPLTVSLSAYNGMLQSLNSISRSGDFLECQHVDGNTLEGVLKYDRLTPTYDQMTVKFLNWEIEGQFIYEVEPSFNVYLVNGTSGCGVETFDLASSDKVNYRFVADSWKGDFLNTILHYALTYADSTPLLSITTDACHDIVTQFFAQIWCRTFE</sequence>
<proteinExistence type="predicted"/>
<evidence type="ECO:0008006" key="4">
    <source>
        <dbReference type="Google" id="ProtNLM"/>
    </source>
</evidence>
<evidence type="ECO:0000313" key="2">
    <source>
        <dbReference type="EMBL" id="BES94884.1"/>
    </source>
</evidence>
<name>A0ABN7ARQ2_9HEMI</name>
<evidence type="ECO:0000256" key="1">
    <source>
        <dbReference type="SAM" id="SignalP"/>
    </source>
</evidence>
<dbReference type="EMBL" id="AP028913">
    <property type="protein sequence ID" value="BES94884.1"/>
    <property type="molecule type" value="Genomic_DNA"/>
</dbReference>
<keyword evidence="1" id="KW-0732">Signal</keyword>
<reference evidence="2 3" key="1">
    <citation type="submission" date="2023-09" db="EMBL/GenBank/DDBJ databases">
        <title>Nesidiocoris tenuis whole genome shotgun sequence.</title>
        <authorList>
            <person name="Shibata T."/>
            <person name="Shimoda M."/>
            <person name="Kobayashi T."/>
            <person name="Uehara T."/>
        </authorList>
    </citation>
    <scope>NUCLEOTIDE SEQUENCE [LARGE SCALE GENOMIC DNA]</scope>
    <source>
        <strain evidence="2 3">Japan</strain>
    </source>
</reference>
<protein>
    <recommendedName>
        <fullName evidence="4">Lipocalin/cytosolic fatty-acid binding domain-containing protein</fullName>
    </recommendedName>
</protein>